<keyword evidence="3" id="KW-1185">Reference proteome</keyword>
<organism evidence="2 3">
    <name type="scientific">Kineococcus endophyticus</name>
    <dbReference type="NCBI Taxonomy" id="1181883"/>
    <lineage>
        <taxon>Bacteria</taxon>
        <taxon>Bacillati</taxon>
        <taxon>Actinomycetota</taxon>
        <taxon>Actinomycetes</taxon>
        <taxon>Kineosporiales</taxon>
        <taxon>Kineosporiaceae</taxon>
        <taxon>Kineococcus</taxon>
    </lineage>
</organism>
<accession>A0ABV3P274</accession>
<dbReference type="EMBL" id="JBFNQN010000002">
    <property type="protein sequence ID" value="MEW9263721.1"/>
    <property type="molecule type" value="Genomic_DNA"/>
</dbReference>
<gene>
    <name evidence="2" type="ORF">AB1207_03085</name>
</gene>
<feature type="domain" description="Metallo-beta-lactamase" evidence="1">
    <location>
        <begin position="7"/>
        <end position="176"/>
    </location>
</feature>
<dbReference type="Gene3D" id="3.60.15.10">
    <property type="entry name" value="Ribonuclease Z/Hydroxyacylglutathione hydrolase-like"/>
    <property type="match status" value="1"/>
</dbReference>
<dbReference type="InterPro" id="IPR001279">
    <property type="entry name" value="Metallo-B-lactamas"/>
</dbReference>
<dbReference type="PANTHER" id="PTHR43546:SF3">
    <property type="entry name" value="UPF0173 METAL-DEPENDENT HYDROLASE MJ1163"/>
    <property type="match status" value="1"/>
</dbReference>
<dbReference type="SUPFAM" id="SSF56281">
    <property type="entry name" value="Metallo-hydrolase/oxidoreductase"/>
    <property type="match status" value="1"/>
</dbReference>
<name>A0ABV3P274_9ACTN</name>
<proteinExistence type="predicted"/>
<dbReference type="Proteomes" id="UP001555826">
    <property type="component" value="Unassembled WGS sequence"/>
</dbReference>
<sequence>MRITHYGHSCLLVETGAARVLLDPGTFSHGFEELEGLDAVVVTHAHPDHVDVERLPALLEANDGAVLRAEPATAASLTESGIEATALHAGDSVELAGIRLTGAGGRHAVIHADVPRIGNVGVLLSAEGEPTLFHPGDSYEAVPAGVDVLAVPVNAPWAALKETVDFVRAVGASAGLAIHDGLLAAPGRAVYGNQVRALGGLDVRESDGTAPLEF</sequence>
<reference evidence="2 3" key="1">
    <citation type="submission" date="2024-07" db="EMBL/GenBank/DDBJ databases">
        <authorList>
            <person name="Thanompreechachai J."/>
            <person name="Duangmal K."/>
        </authorList>
    </citation>
    <scope>NUCLEOTIDE SEQUENCE [LARGE SCALE GENOMIC DNA]</scope>
    <source>
        <strain evidence="2 3">KCTC 19886</strain>
    </source>
</reference>
<dbReference type="InterPro" id="IPR050114">
    <property type="entry name" value="UPF0173_UPF0282_UlaG_hydrolase"/>
</dbReference>
<evidence type="ECO:0000259" key="1">
    <source>
        <dbReference type="SMART" id="SM00849"/>
    </source>
</evidence>
<comment type="caution">
    <text evidence="2">The sequence shown here is derived from an EMBL/GenBank/DDBJ whole genome shotgun (WGS) entry which is preliminary data.</text>
</comment>
<dbReference type="SMART" id="SM00849">
    <property type="entry name" value="Lactamase_B"/>
    <property type="match status" value="1"/>
</dbReference>
<protein>
    <submittedName>
        <fullName evidence="2">MBL fold metallo-hydrolase</fullName>
    </submittedName>
</protein>
<evidence type="ECO:0000313" key="2">
    <source>
        <dbReference type="EMBL" id="MEW9263721.1"/>
    </source>
</evidence>
<evidence type="ECO:0000313" key="3">
    <source>
        <dbReference type="Proteomes" id="UP001555826"/>
    </source>
</evidence>
<dbReference type="InterPro" id="IPR036866">
    <property type="entry name" value="RibonucZ/Hydroxyglut_hydro"/>
</dbReference>
<dbReference type="Pfam" id="PF13483">
    <property type="entry name" value="Lactamase_B_3"/>
    <property type="match status" value="1"/>
</dbReference>
<dbReference type="RefSeq" id="WP_367636317.1">
    <property type="nucleotide sequence ID" value="NZ_JBFNQN010000002.1"/>
</dbReference>
<dbReference type="PANTHER" id="PTHR43546">
    <property type="entry name" value="UPF0173 METAL-DEPENDENT HYDROLASE MJ1163-RELATED"/>
    <property type="match status" value="1"/>
</dbReference>